<evidence type="ECO:0000313" key="2">
    <source>
        <dbReference type="EMBL" id="QFF97820.1"/>
    </source>
</evidence>
<dbReference type="OrthoDB" id="2672954at2"/>
<keyword evidence="1" id="KW-0472">Membrane</keyword>
<dbReference type="AlphaFoldDB" id="A0A5J6SIM3"/>
<name>A0A5J6SIM3_9BACI</name>
<dbReference type="EMBL" id="CP031223">
    <property type="protein sequence ID" value="QFF97820.1"/>
    <property type="molecule type" value="Genomic_DNA"/>
</dbReference>
<evidence type="ECO:0008006" key="4">
    <source>
        <dbReference type="Google" id="ProtNLM"/>
    </source>
</evidence>
<sequence>MGNFIGESNRKVIFIFILFFISITGYYLFSSLAISSYKSLITIEQVPEVLRLENVPDLPTKWAVESVEKYDDGFISPLVTIKYKNEVILRLTTSHWDFSKDFAKKKQLNIGEKKVDYYFNEKEVAYVCNVANINYAIISPKHLQSEVKVFIENLN</sequence>
<keyword evidence="3" id="KW-1185">Reference proteome</keyword>
<dbReference type="Proteomes" id="UP000325517">
    <property type="component" value="Chromosome"/>
</dbReference>
<gene>
    <name evidence="2" type="ORF">PB01_02760</name>
</gene>
<keyword evidence="1" id="KW-1133">Transmembrane helix</keyword>
<evidence type="ECO:0000256" key="1">
    <source>
        <dbReference type="SAM" id="Phobius"/>
    </source>
</evidence>
<proteinExistence type="predicted"/>
<evidence type="ECO:0000313" key="3">
    <source>
        <dbReference type="Proteomes" id="UP000325517"/>
    </source>
</evidence>
<reference evidence="2 3" key="1">
    <citation type="submission" date="2018-07" db="EMBL/GenBank/DDBJ databases">
        <title>Complete genome sequence of Psychrobacillus sp. PB01, isolated from iceberg, and comparative genome analysis of Psychrobacillus strains.</title>
        <authorList>
            <person name="Lee P.C."/>
        </authorList>
    </citation>
    <scope>NUCLEOTIDE SEQUENCE [LARGE SCALE GENOMIC DNA]</scope>
    <source>
        <strain evidence="2 3">PB01</strain>
    </source>
</reference>
<accession>A0A5J6SIM3</accession>
<keyword evidence="1" id="KW-0812">Transmembrane</keyword>
<organism evidence="2 3">
    <name type="scientific">Psychrobacillus glaciei</name>
    <dbReference type="NCBI Taxonomy" id="2283160"/>
    <lineage>
        <taxon>Bacteria</taxon>
        <taxon>Bacillati</taxon>
        <taxon>Bacillota</taxon>
        <taxon>Bacilli</taxon>
        <taxon>Bacillales</taxon>
        <taxon>Bacillaceae</taxon>
        <taxon>Psychrobacillus</taxon>
    </lineage>
</organism>
<dbReference type="KEGG" id="psyo:PB01_02760"/>
<protein>
    <recommendedName>
        <fullName evidence="4">DUF4367 domain-containing protein</fullName>
    </recommendedName>
</protein>
<feature type="transmembrane region" description="Helical" evidence="1">
    <location>
        <begin position="12"/>
        <end position="29"/>
    </location>
</feature>
<dbReference type="RefSeq" id="WP_151698764.1">
    <property type="nucleotide sequence ID" value="NZ_CP031223.1"/>
</dbReference>